<evidence type="ECO:0000313" key="2">
    <source>
        <dbReference type="EMBL" id="GAA5193112.1"/>
    </source>
</evidence>
<proteinExistence type="predicted"/>
<dbReference type="EMBL" id="BAABKK010000010">
    <property type="protein sequence ID" value="GAA5193112.1"/>
    <property type="molecule type" value="Genomic_DNA"/>
</dbReference>
<protein>
    <submittedName>
        <fullName evidence="2">Uncharacterized protein</fullName>
    </submittedName>
</protein>
<organism evidence="2 3">
    <name type="scientific">Arthrobacter gyeryongensis</name>
    <dbReference type="NCBI Taxonomy" id="1650592"/>
    <lineage>
        <taxon>Bacteria</taxon>
        <taxon>Bacillati</taxon>
        <taxon>Actinomycetota</taxon>
        <taxon>Actinomycetes</taxon>
        <taxon>Micrococcales</taxon>
        <taxon>Micrococcaceae</taxon>
        <taxon>Arthrobacter</taxon>
    </lineage>
</organism>
<sequence length="267" mass="27515">MNVMDGNAPGTAAVQTQSPSGAVRITVPGKKSETRPAQLKGVPIGHFIGEGAPLLTTALSGATTTTYSTPHGSQTLITVESDKSPRDYRFPLALSAGSTAKVEADGSVLIRDIEGRVTSAIVAPWAFDAAGKPVPTTFRFEDGALVQRIDFNSSNAFPLTADPSIQWVPWPVLALTGAELQVLAGLSAAVFVGGTWAGCTFSKLTGWIGQVVSQICVVIGVGRAVSAIGIISGAFKGASLVATKCYGINLAKPSAPLRDMPGRDCGF</sequence>
<reference evidence="3" key="1">
    <citation type="journal article" date="2019" name="Int. J. Syst. Evol. Microbiol.">
        <title>The Global Catalogue of Microorganisms (GCM) 10K type strain sequencing project: providing services to taxonomists for standard genome sequencing and annotation.</title>
        <authorList>
            <consortium name="The Broad Institute Genomics Platform"/>
            <consortium name="The Broad Institute Genome Sequencing Center for Infectious Disease"/>
            <person name="Wu L."/>
            <person name="Ma J."/>
        </authorList>
    </citation>
    <scope>NUCLEOTIDE SEQUENCE [LARGE SCALE GENOMIC DNA]</scope>
    <source>
        <strain evidence="3">JCM 18514</strain>
    </source>
</reference>
<dbReference type="Proteomes" id="UP001500200">
    <property type="component" value="Unassembled WGS sequence"/>
</dbReference>
<evidence type="ECO:0000313" key="3">
    <source>
        <dbReference type="Proteomes" id="UP001500200"/>
    </source>
</evidence>
<evidence type="ECO:0000256" key="1">
    <source>
        <dbReference type="SAM" id="MobiDB-lite"/>
    </source>
</evidence>
<name>A0ABP9SCG7_9MICC</name>
<keyword evidence="3" id="KW-1185">Reference proteome</keyword>
<gene>
    <name evidence="2" type="ORF">GCM10023346_16920</name>
</gene>
<accession>A0ABP9SCG7</accession>
<comment type="caution">
    <text evidence="2">The sequence shown here is derived from an EMBL/GenBank/DDBJ whole genome shotgun (WGS) entry which is preliminary data.</text>
</comment>
<feature type="region of interest" description="Disordered" evidence="1">
    <location>
        <begin position="1"/>
        <end position="24"/>
    </location>
</feature>